<dbReference type="Proteomes" id="UP000247099">
    <property type="component" value="Unassembled WGS sequence"/>
</dbReference>
<dbReference type="AlphaFoldDB" id="A0A317ZG56"/>
<name>A0A317ZG56_9BACT</name>
<organism evidence="3 4">
    <name type="scientific">Coraliomargarita sinensis</name>
    <dbReference type="NCBI Taxonomy" id="2174842"/>
    <lineage>
        <taxon>Bacteria</taxon>
        <taxon>Pseudomonadati</taxon>
        <taxon>Verrucomicrobiota</taxon>
        <taxon>Opitutia</taxon>
        <taxon>Puniceicoccales</taxon>
        <taxon>Coraliomargaritaceae</taxon>
        <taxon>Coraliomargarita</taxon>
    </lineage>
</organism>
<dbReference type="InterPro" id="IPR011659">
    <property type="entry name" value="WD40"/>
</dbReference>
<dbReference type="EMBL" id="QHJQ01000003">
    <property type="protein sequence ID" value="PXA04595.1"/>
    <property type="molecule type" value="Genomic_DNA"/>
</dbReference>
<dbReference type="InterPro" id="IPR011042">
    <property type="entry name" value="6-blade_b-propeller_TolB-like"/>
</dbReference>
<keyword evidence="2" id="KW-0732">Signal</keyword>
<evidence type="ECO:0000256" key="1">
    <source>
        <dbReference type="ARBA" id="ARBA00009820"/>
    </source>
</evidence>
<accession>A0A317ZG56</accession>
<dbReference type="Pfam" id="PF07676">
    <property type="entry name" value="PD40"/>
    <property type="match status" value="4"/>
</dbReference>
<dbReference type="OrthoDB" id="9774911at2"/>
<feature type="signal peptide" evidence="2">
    <location>
        <begin position="1"/>
        <end position="23"/>
    </location>
</feature>
<gene>
    <name evidence="3" type="ORF">DDZ13_05315</name>
</gene>
<dbReference type="PANTHER" id="PTHR36842:SF1">
    <property type="entry name" value="PROTEIN TOLB"/>
    <property type="match status" value="1"/>
</dbReference>
<dbReference type="InParanoid" id="A0A317ZG56"/>
<comment type="similarity">
    <text evidence="1">Belongs to the TolB family.</text>
</comment>
<comment type="caution">
    <text evidence="3">The sequence shown here is derived from an EMBL/GenBank/DDBJ whole genome shotgun (WGS) entry which is preliminary data.</text>
</comment>
<dbReference type="SUPFAM" id="SSF69304">
    <property type="entry name" value="Tricorn protease N-terminal domain"/>
    <property type="match status" value="1"/>
</dbReference>
<proteinExistence type="inferred from homology"/>
<feature type="chain" id="PRO_5016460861" evidence="2">
    <location>
        <begin position="24"/>
        <end position="397"/>
    </location>
</feature>
<protein>
    <submittedName>
        <fullName evidence="3">Biopolymer transporter Tol</fullName>
    </submittedName>
</protein>
<evidence type="ECO:0000313" key="4">
    <source>
        <dbReference type="Proteomes" id="UP000247099"/>
    </source>
</evidence>
<evidence type="ECO:0000313" key="3">
    <source>
        <dbReference type="EMBL" id="PXA04595.1"/>
    </source>
</evidence>
<dbReference type="RefSeq" id="WP_110130401.1">
    <property type="nucleotide sequence ID" value="NZ_QHJQ01000003.1"/>
</dbReference>
<dbReference type="PANTHER" id="PTHR36842">
    <property type="entry name" value="PROTEIN TOLB HOMOLOG"/>
    <property type="match status" value="1"/>
</dbReference>
<reference evidence="3 4" key="1">
    <citation type="submission" date="2018-05" db="EMBL/GenBank/DDBJ databases">
        <title>Coraliomargarita sinensis sp. nov., isolated from a marine solar saltern.</title>
        <authorList>
            <person name="Zhou L.Y."/>
        </authorList>
    </citation>
    <scope>NUCLEOTIDE SEQUENCE [LARGE SCALE GENOMIC DNA]</scope>
    <source>
        <strain evidence="3 4">WN38</strain>
    </source>
</reference>
<keyword evidence="4" id="KW-1185">Reference proteome</keyword>
<evidence type="ECO:0000256" key="2">
    <source>
        <dbReference type="SAM" id="SignalP"/>
    </source>
</evidence>
<sequence>MRLSTLFLLPCLLIGSLTTGLHAQINIGEAIRQGEGRVAIAVDSSDAATRTLARRAFGLHGGITVTTPANAAFAVRIERAGGGDAALVTVGSGQPYKEQLRRTVPGRDYKNAVLRACDLVVQATLESNGFFAGKLAFVGKQRGVSEIYVSDLLFSEVRPLTRDRALVTGPRWAPDGSRLLYTTYYKTGFPDIYSINLATGRKQPIATFKGTNTGGAYSPDGRRIAMTLSGTGNSEIYISDTRGKNIRRLTTNKSNEASPNWSPDGRRLVYTSDAPGKPQLYQISVNGGAPQRIPTNISSYCSEPVWNPVDPNKIAFTASIGGGFQIAVYDFKTRRSKQITSGASSVEPYWLGDGRHLVFTKREGGRTRLMIVDSETGKVAALHQPGFGDASSASFVY</sequence>
<dbReference type="Gene3D" id="2.120.10.30">
    <property type="entry name" value="TolB, C-terminal domain"/>
    <property type="match status" value="1"/>
</dbReference>